<comment type="caution">
    <text evidence="1">The sequence shown here is derived from an EMBL/GenBank/DDBJ whole genome shotgun (WGS) entry which is preliminary data.</text>
</comment>
<gene>
    <name evidence="1" type="ORF">LJ207_06205</name>
</gene>
<dbReference type="Proteomes" id="UP001199296">
    <property type="component" value="Unassembled WGS sequence"/>
</dbReference>
<reference evidence="1 2" key="1">
    <citation type="submission" date="2021-10" db="EMBL/GenBank/DDBJ databases">
        <authorList>
            <person name="Grouzdev D.S."/>
            <person name="Pantiukh K.S."/>
            <person name="Krutkina M.S."/>
        </authorList>
    </citation>
    <scope>NUCLEOTIDE SEQUENCE [LARGE SCALE GENOMIC DNA]</scope>
    <source>
        <strain evidence="1 2">Z-7514</strain>
    </source>
</reference>
<accession>A0AAW4WXU4</accession>
<protein>
    <submittedName>
        <fullName evidence="1">Organic solvent tolerance protein OstA</fullName>
    </submittedName>
</protein>
<dbReference type="RefSeq" id="WP_229345214.1">
    <property type="nucleotide sequence ID" value="NZ_JAJFAT010000007.1"/>
</dbReference>
<keyword evidence="2" id="KW-1185">Reference proteome</keyword>
<sequence length="208" mass="24017">MNKKFIIILLILIVITISGSLGAARQLTGDELDFKESEAGQIIEARRNVELLYDELRITAEDLGIYHRYSGEIEFRYNVELFYQDYQGRAYELQGNIEEEVFYLEEDAVLEAEASYLEADRIKIYQAEERIEGHGNAYLEYENFWAEADQIISYLDREITHLSGNVRGERNGERFSADTAEINQAENEVRLRGQAKLSLPEEEASDDN</sequence>
<proteinExistence type="predicted"/>
<dbReference type="Gene3D" id="2.60.450.10">
    <property type="entry name" value="Lipopolysaccharide (LPS) transport protein A like domain"/>
    <property type="match status" value="1"/>
</dbReference>
<dbReference type="AlphaFoldDB" id="A0AAW4WXU4"/>
<evidence type="ECO:0000313" key="1">
    <source>
        <dbReference type="EMBL" id="MCC3144911.1"/>
    </source>
</evidence>
<evidence type="ECO:0000313" key="2">
    <source>
        <dbReference type="Proteomes" id="UP001199296"/>
    </source>
</evidence>
<dbReference type="EMBL" id="JAJFAT010000007">
    <property type="protein sequence ID" value="MCC3144911.1"/>
    <property type="molecule type" value="Genomic_DNA"/>
</dbReference>
<organism evidence="1 2">
    <name type="scientific">Halanaerobium polyolivorans</name>
    <dbReference type="NCBI Taxonomy" id="2886943"/>
    <lineage>
        <taxon>Bacteria</taxon>
        <taxon>Bacillati</taxon>
        <taxon>Bacillota</taxon>
        <taxon>Clostridia</taxon>
        <taxon>Halanaerobiales</taxon>
        <taxon>Halanaerobiaceae</taxon>
        <taxon>Halanaerobium</taxon>
    </lineage>
</organism>
<name>A0AAW4WXU4_9FIRM</name>